<dbReference type="AlphaFoldDB" id="A0A6C2D4A7"/>
<keyword evidence="1" id="KW-0732">Signal</keyword>
<feature type="signal peptide" evidence="1">
    <location>
        <begin position="1"/>
        <end position="23"/>
    </location>
</feature>
<dbReference type="EMBL" id="SDKK01000003">
    <property type="protein sequence ID" value="TYC61097.1"/>
    <property type="molecule type" value="Genomic_DNA"/>
</dbReference>
<feature type="chain" id="PRO_5025495573" evidence="1">
    <location>
        <begin position="24"/>
        <end position="153"/>
    </location>
</feature>
<reference evidence="2 3" key="1">
    <citation type="submission" date="2019-01" db="EMBL/GenBank/DDBJ databases">
        <title>Zoogloea oleivorans genome sequencing and assembly.</title>
        <authorList>
            <person name="Tancsics A."/>
            <person name="Farkas M."/>
            <person name="Kriszt B."/>
            <person name="Maroti G."/>
            <person name="Horvath B."/>
        </authorList>
    </citation>
    <scope>NUCLEOTIDE SEQUENCE [LARGE SCALE GENOMIC DNA]</scope>
    <source>
        <strain evidence="2 3">Buc</strain>
    </source>
</reference>
<keyword evidence="3" id="KW-1185">Reference proteome</keyword>
<gene>
    <name evidence="2" type="ORF">ETQ85_03310</name>
</gene>
<dbReference type="Proteomes" id="UP000389128">
    <property type="component" value="Unassembled WGS sequence"/>
</dbReference>
<name>A0A6C2D4A7_9RHOO</name>
<proteinExistence type="predicted"/>
<organism evidence="2 3">
    <name type="scientific">Zoogloea oleivorans</name>
    <dbReference type="NCBI Taxonomy" id="1552750"/>
    <lineage>
        <taxon>Bacteria</taxon>
        <taxon>Pseudomonadati</taxon>
        <taxon>Pseudomonadota</taxon>
        <taxon>Betaproteobacteria</taxon>
        <taxon>Rhodocyclales</taxon>
        <taxon>Zoogloeaceae</taxon>
        <taxon>Zoogloea</taxon>
    </lineage>
</organism>
<sequence length="153" mass="16096">MPRLFASLLCVFAVALFAVPVAAVGKGGVEFYAADLKWVLLAAPGSGAVQVLDVSRGVTPLATLRSAQRGKVLAVHLQRASRRVWVLADSGLDVHDGFNGHLLGHWAPPQGVRLERLATNGAGQLEVWSAVRPYEALVGAAVLVPAGARVTMR</sequence>
<evidence type="ECO:0000313" key="3">
    <source>
        <dbReference type="Proteomes" id="UP000389128"/>
    </source>
</evidence>
<accession>A0A6C2D4A7</accession>
<dbReference type="RefSeq" id="WP_148577632.1">
    <property type="nucleotide sequence ID" value="NZ_SDKK01000003.1"/>
</dbReference>
<evidence type="ECO:0000256" key="1">
    <source>
        <dbReference type="SAM" id="SignalP"/>
    </source>
</evidence>
<dbReference type="OrthoDB" id="9181842at2"/>
<evidence type="ECO:0000313" key="2">
    <source>
        <dbReference type="EMBL" id="TYC61097.1"/>
    </source>
</evidence>
<comment type="caution">
    <text evidence="2">The sequence shown here is derived from an EMBL/GenBank/DDBJ whole genome shotgun (WGS) entry which is preliminary data.</text>
</comment>
<protein>
    <submittedName>
        <fullName evidence="2">Uncharacterized protein</fullName>
    </submittedName>
</protein>